<evidence type="ECO:0000313" key="4">
    <source>
        <dbReference type="Proteomes" id="UP000189956"/>
    </source>
</evidence>
<keyword evidence="1" id="KW-0732">Signal</keyword>
<reference evidence="3 4" key="1">
    <citation type="submission" date="2017-02" db="EMBL/GenBank/DDBJ databases">
        <authorList>
            <person name="Peterson S.W."/>
        </authorList>
    </citation>
    <scope>NUCLEOTIDE SEQUENCE [LARGE SCALE GENOMIC DNA]</scope>
    <source>
        <strain evidence="3 4">ATCC 700135</strain>
    </source>
</reference>
<evidence type="ECO:0000256" key="1">
    <source>
        <dbReference type="SAM" id="SignalP"/>
    </source>
</evidence>
<feature type="domain" description="SH3b" evidence="2">
    <location>
        <begin position="215"/>
        <end position="266"/>
    </location>
</feature>
<feature type="signal peptide" evidence="1">
    <location>
        <begin position="1"/>
        <end position="22"/>
    </location>
</feature>
<dbReference type="EMBL" id="FUWL01000004">
    <property type="protein sequence ID" value="SJZ34664.1"/>
    <property type="molecule type" value="Genomic_DNA"/>
</dbReference>
<dbReference type="Pfam" id="PF08239">
    <property type="entry name" value="SH3_3"/>
    <property type="match status" value="1"/>
</dbReference>
<protein>
    <submittedName>
        <fullName evidence="3">SH3-like domain-containing protein</fullName>
    </submittedName>
</protein>
<dbReference type="Proteomes" id="UP000189956">
    <property type="component" value="Unassembled WGS sequence"/>
</dbReference>
<dbReference type="Gene3D" id="2.30.30.40">
    <property type="entry name" value="SH3 Domains"/>
    <property type="match status" value="1"/>
</dbReference>
<gene>
    <name evidence="3" type="ORF">SAMN02745205_00408</name>
</gene>
<name>A0A1T4JX24_PORCN</name>
<accession>A0A1T4JX24</accession>
<proteinExistence type="predicted"/>
<sequence>MRLLSFLTILICMATVSAPAFAQEEEVNTSVFYSCRLKQFDIQLTYDEENTSASVLELKYPNGGIETFDYMDGSEQANRHRLKCEQTGDRAMILTDKSDKGIIKITLSLKGKEKTLILDARPHPTSIDVFVSDDTGSDTNLRNAPKGKIVGKLPKSGTYMMNICDATNGWWRICSNEVSAYTDNMEGEIPAGTEGVAWIHYSVLGTSTRNYGGETLHLRDSPSEKARVTYSFKKELELRPIEEDGRWIKVETTDKKHRGWIDSYWLCGNALTTCP</sequence>
<dbReference type="AlphaFoldDB" id="A0A1T4JX24"/>
<evidence type="ECO:0000313" key="3">
    <source>
        <dbReference type="EMBL" id="SJZ34664.1"/>
    </source>
</evidence>
<organism evidence="3 4">
    <name type="scientific">Porphyromonas cangingivalis</name>
    <dbReference type="NCBI Taxonomy" id="36874"/>
    <lineage>
        <taxon>Bacteria</taxon>
        <taxon>Pseudomonadati</taxon>
        <taxon>Bacteroidota</taxon>
        <taxon>Bacteroidia</taxon>
        <taxon>Bacteroidales</taxon>
        <taxon>Porphyromonadaceae</taxon>
        <taxon>Porphyromonas</taxon>
    </lineage>
</organism>
<dbReference type="InterPro" id="IPR003646">
    <property type="entry name" value="SH3-like_bac-type"/>
</dbReference>
<feature type="chain" id="PRO_5013204978" evidence="1">
    <location>
        <begin position="23"/>
        <end position="275"/>
    </location>
</feature>
<evidence type="ECO:0000259" key="2">
    <source>
        <dbReference type="Pfam" id="PF08239"/>
    </source>
</evidence>